<dbReference type="RefSeq" id="WP_050727307.1">
    <property type="nucleotide sequence ID" value="NZ_CP012332.1"/>
</dbReference>
<dbReference type="EMBL" id="CP012332">
    <property type="protein sequence ID" value="AKU93261.1"/>
    <property type="molecule type" value="Genomic_DNA"/>
</dbReference>
<dbReference type="KEGG" id="vin:AKJ08_3648"/>
<name>A0A0K1PIP3_9BACT</name>
<evidence type="ECO:0000313" key="2">
    <source>
        <dbReference type="Proteomes" id="UP000055590"/>
    </source>
</evidence>
<protein>
    <recommendedName>
        <fullName evidence="3">Thiol-disulfide oxidoreductase</fullName>
    </recommendedName>
</protein>
<evidence type="ECO:0008006" key="3">
    <source>
        <dbReference type="Google" id="ProtNLM"/>
    </source>
</evidence>
<dbReference type="GO" id="GO:0015035">
    <property type="term" value="F:protein-disulfide reductase activity"/>
    <property type="evidence" value="ECO:0007669"/>
    <property type="project" value="InterPro"/>
</dbReference>
<keyword evidence="2" id="KW-1185">Reference proteome</keyword>
<proteinExistence type="predicted"/>
<sequence>MLRSDQILIIFDGRCGACSAIAGGLRQVDWRRAMQFLPSQTPGLLEAAGVSQAQADASVLAVSTSGQVWFRGGAVAACMDELLPLGLPIFRLLYLVPGLHRLADALYRFAARHRDWLGERTPAVRDGEEVRRVDPETEFELRRRRLATRMPTALPSHVTLH</sequence>
<reference evidence="1 2" key="1">
    <citation type="submission" date="2015-08" db="EMBL/GenBank/DDBJ databases">
        <authorList>
            <person name="Babu N.S."/>
            <person name="Beckwith C.J."/>
            <person name="Beseler K.G."/>
            <person name="Brison A."/>
            <person name="Carone J.V."/>
            <person name="Caskin T.P."/>
            <person name="Diamond M."/>
            <person name="Durham M.E."/>
            <person name="Foxe J.M."/>
            <person name="Go M."/>
            <person name="Henderson B.A."/>
            <person name="Jones I.B."/>
            <person name="McGettigan J.A."/>
            <person name="Micheletti S.J."/>
            <person name="Nasrallah M.E."/>
            <person name="Ortiz D."/>
            <person name="Piller C.R."/>
            <person name="Privatt S.R."/>
            <person name="Schneider S.L."/>
            <person name="Sharp S."/>
            <person name="Smith T.C."/>
            <person name="Stanton J.D."/>
            <person name="Ullery H.E."/>
            <person name="Wilson R.J."/>
            <person name="Serrano M.G."/>
            <person name="Buck G."/>
            <person name="Lee V."/>
            <person name="Wang Y."/>
            <person name="Carvalho R."/>
            <person name="Voegtly L."/>
            <person name="Shi R."/>
            <person name="Duckworth R."/>
            <person name="Johnson A."/>
            <person name="Loviza R."/>
            <person name="Walstead R."/>
            <person name="Shah Z."/>
            <person name="Kiflezghi M."/>
            <person name="Wade K."/>
            <person name="Ball S.L."/>
            <person name="Bradley K.W."/>
            <person name="Asai D.J."/>
            <person name="Bowman C.A."/>
            <person name="Russell D.A."/>
            <person name="Pope W.H."/>
            <person name="Jacobs-Sera D."/>
            <person name="Hendrix R.W."/>
            <person name="Hatfull G.F."/>
        </authorList>
    </citation>
    <scope>NUCLEOTIDE SEQUENCE [LARGE SCALE GENOMIC DNA]</scope>
    <source>
        <strain evidence="1 2">DSM 27710</strain>
    </source>
</reference>
<dbReference type="OrthoDB" id="9813713at2"/>
<dbReference type="Proteomes" id="UP000055590">
    <property type="component" value="Chromosome"/>
</dbReference>
<evidence type="ECO:0000313" key="1">
    <source>
        <dbReference type="EMBL" id="AKU93261.1"/>
    </source>
</evidence>
<gene>
    <name evidence="1" type="ORF">AKJ08_3648</name>
</gene>
<organism evidence="1 2">
    <name type="scientific">Vulgatibacter incomptus</name>
    <dbReference type="NCBI Taxonomy" id="1391653"/>
    <lineage>
        <taxon>Bacteria</taxon>
        <taxon>Pseudomonadati</taxon>
        <taxon>Myxococcota</taxon>
        <taxon>Myxococcia</taxon>
        <taxon>Myxococcales</taxon>
        <taxon>Cystobacterineae</taxon>
        <taxon>Vulgatibacteraceae</taxon>
        <taxon>Vulgatibacter</taxon>
    </lineage>
</organism>
<dbReference type="InterPro" id="IPR007263">
    <property type="entry name" value="DCC1-like"/>
</dbReference>
<dbReference type="AlphaFoldDB" id="A0A0K1PIP3"/>
<dbReference type="STRING" id="1391653.AKJ08_3648"/>
<dbReference type="Pfam" id="PF04134">
    <property type="entry name" value="DCC1-like"/>
    <property type="match status" value="1"/>
</dbReference>
<accession>A0A0K1PIP3</accession>